<dbReference type="EC" id="1.14.13.20" evidence="5"/>
<evidence type="ECO:0000259" key="4">
    <source>
        <dbReference type="Pfam" id="PF01494"/>
    </source>
</evidence>
<keyword evidence="3" id="KW-0274">FAD</keyword>
<proteinExistence type="predicted"/>
<reference evidence="6 8" key="3">
    <citation type="submission" date="2016-10" db="EMBL/GenBank/DDBJ databases">
        <authorList>
            <person name="Varghese N."/>
            <person name="Submissions S."/>
        </authorList>
    </citation>
    <scope>NUCLEOTIDE SEQUENCE [LARGE SCALE GENOMIC DNA]</scope>
    <source>
        <strain evidence="6 8">ATCC 33218</strain>
    </source>
</reference>
<dbReference type="PANTHER" id="PTHR43004">
    <property type="entry name" value="TRK SYSTEM POTASSIUM UPTAKE PROTEIN"/>
    <property type="match status" value="1"/>
</dbReference>
<dbReference type="PRINTS" id="PR00420">
    <property type="entry name" value="RNGMNOXGNASE"/>
</dbReference>
<dbReference type="GO" id="GO:0018666">
    <property type="term" value="F:2,4-dichlorophenol 6-monooxygenase activity"/>
    <property type="evidence" value="ECO:0007669"/>
    <property type="project" value="UniProtKB-EC"/>
</dbReference>
<dbReference type="GO" id="GO:0071949">
    <property type="term" value="F:FAD binding"/>
    <property type="evidence" value="ECO:0007669"/>
    <property type="project" value="InterPro"/>
</dbReference>
<keyword evidence="5" id="KW-0560">Oxidoreductase</keyword>
<keyword evidence="5" id="KW-0503">Monooxygenase</keyword>
<dbReference type="EMBL" id="FMVN01000007">
    <property type="protein sequence ID" value="SCY41632.1"/>
    <property type="molecule type" value="Genomic_DNA"/>
</dbReference>
<dbReference type="STRING" id="451.B6N58_05185"/>
<evidence type="ECO:0000313" key="8">
    <source>
        <dbReference type="Proteomes" id="UP000182998"/>
    </source>
</evidence>
<dbReference type="InterPro" id="IPR050641">
    <property type="entry name" value="RIFMO-like"/>
</dbReference>
<name>A0A098GHI5_LEGMI</name>
<dbReference type="Gene3D" id="3.30.9.10">
    <property type="entry name" value="D-Amino Acid Oxidase, subunit A, domain 2"/>
    <property type="match status" value="1"/>
</dbReference>
<evidence type="ECO:0000313" key="7">
    <source>
        <dbReference type="Proteomes" id="UP000032414"/>
    </source>
</evidence>
<evidence type="ECO:0000313" key="5">
    <source>
        <dbReference type="EMBL" id="CEG61460.1"/>
    </source>
</evidence>
<dbReference type="Proteomes" id="UP000182998">
    <property type="component" value="Unassembled WGS sequence"/>
</dbReference>
<reference evidence="5" key="2">
    <citation type="submission" date="2014-09" db="EMBL/GenBank/DDBJ databases">
        <authorList>
            <person name="GOMEZ-VALERO Laura"/>
        </authorList>
    </citation>
    <scope>NUCLEOTIDE SEQUENCE</scope>
    <source>
        <strain evidence="5">ATCC33218</strain>
    </source>
</reference>
<dbReference type="EMBL" id="LN614830">
    <property type="protein sequence ID" value="CEG61460.1"/>
    <property type="molecule type" value="Genomic_DNA"/>
</dbReference>
<dbReference type="PANTHER" id="PTHR43004:SF19">
    <property type="entry name" value="BINDING MONOOXYGENASE, PUTATIVE (JCVI)-RELATED"/>
    <property type="match status" value="1"/>
</dbReference>
<dbReference type="PATRIC" id="fig|451.8.peg.1283"/>
<organism evidence="5 7">
    <name type="scientific">Legionella micdadei</name>
    <name type="common">Tatlockia micdadei</name>
    <dbReference type="NCBI Taxonomy" id="451"/>
    <lineage>
        <taxon>Bacteria</taxon>
        <taxon>Pseudomonadati</taxon>
        <taxon>Pseudomonadota</taxon>
        <taxon>Gammaproteobacteria</taxon>
        <taxon>Legionellales</taxon>
        <taxon>Legionellaceae</taxon>
        <taxon>Legionella</taxon>
    </lineage>
</organism>
<dbReference type="KEGG" id="tmc:LMI_2183"/>
<comment type="cofactor">
    <cofactor evidence="1">
        <name>FAD</name>
        <dbReference type="ChEBI" id="CHEBI:57692"/>
    </cofactor>
</comment>
<evidence type="ECO:0000256" key="3">
    <source>
        <dbReference type="ARBA" id="ARBA00022827"/>
    </source>
</evidence>
<dbReference type="InterPro" id="IPR036188">
    <property type="entry name" value="FAD/NAD-bd_sf"/>
</dbReference>
<feature type="domain" description="FAD-binding" evidence="4">
    <location>
        <begin position="5"/>
        <end position="357"/>
    </location>
</feature>
<reference evidence="7" key="1">
    <citation type="submission" date="2014-09" db="EMBL/GenBank/DDBJ databases">
        <authorList>
            <person name="Gomez-Valero L."/>
        </authorList>
    </citation>
    <scope>NUCLEOTIDE SEQUENCE [LARGE SCALE GENOMIC DNA]</scope>
    <source>
        <strain evidence="7">ATCC33218</strain>
    </source>
</reference>
<dbReference type="HOGENOM" id="CLU_009665_14_0_6"/>
<evidence type="ECO:0000256" key="1">
    <source>
        <dbReference type="ARBA" id="ARBA00001974"/>
    </source>
</evidence>
<dbReference type="AlphaFoldDB" id="A0A098GHI5"/>
<dbReference type="Pfam" id="PF21274">
    <property type="entry name" value="Rng_hyd_C"/>
    <property type="match status" value="1"/>
</dbReference>
<gene>
    <name evidence="5" type="ORF">LMI_2183</name>
    <name evidence="6" type="ORF">SAMN02982997_01668</name>
</gene>
<dbReference type="RefSeq" id="WP_045099704.1">
    <property type="nucleotide sequence ID" value="NZ_CP020614.1"/>
</dbReference>
<dbReference type="Gene3D" id="3.50.50.60">
    <property type="entry name" value="FAD/NAD(P)-binding domain"/>
    <property type="match status" value="1"/>
</dbReference>
<keyword evidence="8" id="KW-1185">Reference proteome</keyword>
<evidence type="ECO:0000256" key="2">
    <source>
        <dbReference type="ARBA" id="ARBA00022630"/>
    </source>
</evidence>
<dbReference type="OrthoDB" id="8672648at2"/>
<keyword evidence="2" id="KW-0285">Flavoprotein</keyword>
<sequence length="540" mass="61138">METNTQVTIVGAGPVGLSMAIGLARMGIRCVVIEKHASTTNHPKARGVNTRTMEIFRLWGLEKGLRQYELPFEAHRFIWLESFQGKELSRISAKPRSSSASPTSTALISQDWVEHELFVATQRYPEIQCLFNTTMIEFYQDAHGVRTTVNDNKTNKQLDINSQFLIAADGAVSPIRKTLNIAMEGEDNLGEFCNIYCEMDLGKYVKDRPSVGFMFTRRDIMGTFILSKDGAKKWLLGVRYDANPELSKKFFTDDFCVEFVKRVIDDDSINVSLINKSFWTMAALVAKTYRQGRIFLAGDAAHRLPPTGGLGMNTGIQDAHNLSWKLALVLQGYAKDALLDTYFEERAPIAVANIDWSTKNARRFSTIFQAIYEEDFVTMNRALEEQNEHLNQIALDIGFHYEQGALIPDRGSYPAMEADQYIPSTLPGSRAPHYMLYRDDKPVSTLELFERSFVILSSDRNPDWHNAALAIKTCPLKSYRVGTHGELQDPENQWAQMYEISEQGAVLVRPDGHVAWRSREAVKDAAHCLREVLRKMHCVV</sequence>
<protein>
    <submittedName>
        <fullName evidence="5">2,4-dichlorophenol 6-monooxygenase</fullName>
        <ecNumber evidence="5">1.14.13.20</ecNumber>
    </submittedName>
    <submittedName>
        <fullName evidence="6">Polyketide hydroxylase</fullName>
    </submittedName>
</protein>
<dbReference type="InterPro" id="IPR002938">
    <property type="entry name" value="FAD-bd"/>
</dbReference>
<dbReference type="Gene3D" id="3.40.30.120">
    <property type="match status" value="1"/>
</dbReference>
<dbReference type="Proteomes" id="UP000032414">
    <property type="component" value="Chromosome I"/>
</dbReference>
<evidence type="ECO:0000313" key="6">
    <source>
        <dbReference type="EMBL" id="SCY41632.1"/>
    </source>
</evidence>
<accession>A0A098GHI5</accession>
<dbReference type="SUPFAM" id="SSF51905">
    <property type="entry name" value="FAD/NAD(P)-binding domain"/>
    <property type="match status" value="1"/>
</dbReference>
<dbReference type="Pfam" id="PF01494">
    <property type="entry name" value="FAD_binding_3"/>
    <property type="match status" value="1"/>
</dbReference>